<sequence length="298" mass="32408">MSLVAIKNGVATLFNGKAQQKKPLIDANSPTSYQSLDAGVDSVRGRDEESEIGSKYDNGDDDDRNEGLLGRVDPRVMSDIVIGLSDGLTVPFALTAGLSSLGDSKLVITGGFAELISGAISMGLGGFLAAKSESDYYHSEVKTEKQKFYEDMTEVNHELEDLLLDINPDFSDETIISFIRDMKKNPQLVVDFLIRFGKGLEAPAENREVISALTIGSSYFLGGFVPLIPYFFVKHVDTGLIFSMLLMTFTLFWFGFVKAQISLGEQCSGIKKVHEGIQMVLVGGIAAGSAWLLVRLID</sequence>
<evidence type="ECO:0000313" key="8">
    <source>
        <dbReference type="EMBL" id="CEP25024.1"/>
    </source>
</evidence>
<evidence type="ECO:0000256" key="6">
    <source>
        <dbReference type="SAM" id="MobiDB-lite"/>
    </source>
</evidence>
<evidence type="ECO:0000256" key="5">
    <source>
        <dbReference type="ARBA" id="ARBA00023136"/>
    </source>
</evidence>
<feature type="transmembrane region" description="Helical" evidence="7">
    <location>
        <begin position="277"/>
        <end position="297"/>
    </location>
</feature>
<dbReference type="InterPro" id="IPR008217">
    <property type="entry name" value="Ccc1_fam"/>
</dbReference>
<dbReference type="AlphaFoldDB" id="A0A0H5CKK5"/>
<proteinExistence type="inferred from homology"/>
<keyword evidence="5 7" id="KW-0472">Membrane</keyword>
<dbReference type="GO" id="GO:0005384">
    <property type="term" value="F:manganese ion transmembrane transporter activity"/>
    <property type="evidence" value="ECO:0007669"/>
    <property type="project" value="InterPro"/>
</dbReference>
<dbReference type="GO" id="GO:0030026">
    <property type="term" value="P:intracellular manganese ion homeostasis"/>
    <property type="evidence" value="ECO:0007669"/>
    <property type="project" value="InterPro"/>
</dbReference>
<feature type="transmembrane region" description="Helical" evidence="7">
    <location>
        <begin position="238"/>
        <end position="256"/>
    </location>
</feature>
<evidence type="ECO:0000313" key="9">
    <source>
        <dbReference type="Proteomes" id="UP000038830"/>
    </source>
</evidence>
<dbReference type="CDD" id="cd02435">
    <property type="entry name" value="CCC1"/>
    <property type="match status" value="1"/>
</dbReference>
<protein>
    <submittedName>
        <fullName evidence="8">CCC1 protein</fullName>
    </submittedName>
</protein>
<evidence type="ECO:0000256" key="3">
    <source>
        <dbReference type="ARBA" id="ARBA00022692"/>
    </source>
</evidence>
<dbReference type="Pfam" id="PF01988">
    <property type="entry name" value="VIT1"/>
    <property type="match status" value="1"/>
</dbReference>
<dbReference type="GO" id="GO:0012505">
    <property type="term" value="C:endomembrane system"/>
    <property type="evidence" value="ECO:0007669"/>
    <property type="project" value="UniProtKB-SubCell"/>
</dbReference>
<feature type="compositionally biased region" description="Basic and acidic residues" evidence="6">
    <location>
        <begin position="43"/>
        <end position="58"/>
    </location>
</feature>
<keyword evidence="3 7" id="KW-0812">Transmembrane</keyword>
<evidence type="ECO:0000256" key="1">
    <source>
        <dbReference type="ARBA" id="ARBA00004127"/>
    </source>
</evidence>
<evidence type="ECO:0000256" key="7">
    <source>
        <dbReference type="SAM" id="Phobius"/>
    </source>
</evidence>
<comment type="similarity">
    <text evidence="2">Belongs to the CCC1 family.</text>
</comment>
<feature type="region of interest" description="Disordered" evidence="6">
    <location>
        <begin position="27"/>
        <end position="69"/>
    </location>
</feature>
<dbReference type="Proteomes" id="UP000038830">
    <property type="component" value="Unassembled WGS sequence"/>
</dbReference>
<comment type="subcellular location">
    <subcellularLocation>
        <location evidence="1">Endomembrane system</location>
        <topology evidence="1">Multi-pass membrane protein</topology>
    </subcellularLocation>
</comment>
<dbReference type="EMBL" id="CDQK01000007">
    <property type="protein sequence ID" value="CEP25024.1"/>
    <property type="molecule type" value="Genomic_DNA"/>
</dbReference>
<evidence type="ECO:0000256" key="2">
    <source>
        <dbReference type="ARBA" id="ARBA00007049"/>
    </source>
</evidence>
<keyword evidence="4 7" id="KW-1133">Transmembrane helix</keyword>
<gene>
    <name evidence="8" type="primary">CCC1</name>
    <name evidence="8" type="ORF">BN1211_6010</name>
</gene>
<feature type="transmembrane region" description="Helical" evidence="7">
    <location>
        <begin position="209"/>
        <end position="232"/>
    </location>
</feature>
<accession>A0A0H5CKK5</accession>
<organism evidence="8 9">
    <name type="scientific">Cyberlindnera jadinii (strain ATCC 18201 / CBS 1600 / BCRC 20928 / JCM 3617 / NBRC 0987 / NRRL Y-1542)</name>
    <name type="common">Torula yeast</name>
    <name type="synonym">Candida utilis</name>
    <dbReference type="NCBI Taxonomy" id="983966"/>
    <lineage>
        <taxon>Eukaryota</taxon>
        <taxon>Fungi</taxon>
        <taxon>Dikarya</taxon>
        <taxon>Ascomycota</taxon>
        <taxon>Saccharomycotina</taxon>
        <taxon>Saccharomycetes</taxon>
        <taxon>Phaffomycetales</taxon>
        <taxon>Phaffomycetaceae</taxon>
        <taxon>Cyberlindnera</taxon>
    </lineage>
</organism>
<evidence type="ECO:0000256" key="4">
    <source>
        <dbReference type="ARBA" id="ARBA00022989"/>
    </source>
</evidence>
<dbReference type="PANTHER" id="PTHR31851">
    <property type="entry name" value="FE(2+)/MN(2+) TRANSPORTER PCL1"/>
    <property type="match status" value="1"/>
</dbReference>
<name>A0A0H5CKK5_CYBJN</name>
<reference evidence="9" key="1">
    <citation type="journal article" date="2015" name="J. Biotechnol.">
        <title>The structure of the Cyberlindnera jadinii genome and its relation to Candida utilis analyzed by the occurrence of single nucleotide polymorphisms.</title>
        <authorList>
            <person name="Rupp O."/>
            <person name="Brinkrolf K."/>
            <person name="Buerth C."/>
            <person name="Kunigo M."/>
            <person name="Schneider J."/>
            <person name="Jaenicke S."/>
            <person name="Goesmann A."/>
            <person name="Puehler A."/>
            <person name="Jaeger K.-E."/>
            <person name="Ernst J.F."/>
        </authorList>
    </citation>
    <scope>NUCLEOTIDE SEQUENCE [LARGE SCALE GENOMIC DNA]</scope>
    <source>
        <strain evidence="9">ATCC 18201 / CBS 1600 / BCRC 20928 / JCM 3617 / NBRC 0987 / NRRL Y-1542</strain>
    </source>
</reference>